<feature type="domain" description="NADP-dependent oxidoreductase" evidence="1">
    <location>
        <begin position="18"/>
        <end position="294"/>
    </location>
</feature>
<dbReference type="GO" id="GO:0005829">
    <property type="term" value="C:cytosol"/>
    <property type="evidence" value="ECO:0007669"/>
    <property type="project" value="TreeGrafter"/>
</dbReference>
<dbReference type="InterPro" id="IPR020471">
    <property type="entry name" value="AKR"/>
</dbReference>
<dbReference type="PROSITE" id="PS51257">
    <property type="entry name" value="PROKAR_LIPOPROTEIN"/>
    <property type="match status" value="1"/>
</dbReference>
<protein>
    <submittedName>
        <fullName evidence="3">Aldo/keto reductase</fullName>
    </submittedName>
</protein>
<dbReference type="RefSeq" id="WP_066539469.1">
    <property type="nucleotide sequence ID" value="NZ_CP021422.1"/>
</dbReference>
<reference evidence="3 5" key="3">
    <citation type="submission" date="2020-11" db="EMBL/GenBank/DDBJ databases">
        <title>Closed and high quality bacterial genomes of the OMM12 community.</title>
        <authorList>
            <person name="Marbouty M."/>
            <person name="Lamy-Besnier Q."/>
            <person name="Debarbieux L."/>
            <person name="Koszul R."/>
        </authorList>
    </citation>
    <scope>NUCLEOTIDE SEQUENCE [LARGE SCALE GENOMIC DNA]</scope>
    <source>
        <strain evidence="3 5">KB18</strain>
    </source>
</reference>
<dbReference type="GO" id="GO:0016491">
    <property type="term" value="F:oxidoreductase activity"/>
    <property type="evidence" value="ECO:0007669"/>
    <property type="project" value="InterPro"/>
</dbReference>
<dbReference type="EMBL" id="CP065321">
    <property type="protein sequence ID" value="QQR30934.1"/>
    <property type="molecule type" value="Genomic_DNA"/>
</dbReference>
<reference evidence="4" key="2">
    <citation type="submission" date="2017-05" db="EMBL/GenBank/DDBJ databases">
        <title>Improved OligoMM genomes.</title>
        <authorList>
            <person name="Garzetti D."/>
        </authorList>
    </citation>
    <scope>NUCLEOTIDE SEQUENCE [LARGE SCALE GENOMIC DNA]</scope>
    <source>
        <strain evidence="4">KB18</strain>
    </source>
</reference>
<dbReference type="PANTHER" id="PTHR43364:SF1">
    <property type="entry name" value="OXIDOREDUCTASE YDHF"/>
    <property type="match status" value="1"/>
</dbReference>
<dbReference type="InterPro" id="IPR050523">
    <property type="entry name" value="AKR_Detox_Biosynth"/>
</dbReference>
<evidence type="ECO:0000313" key="2">
    <source>
        <dbReference type="EMBL" id="ASB41672.1"/>
    </source>
</evidence>
<dbReference type="SUPFAM" id="SSF51430">
    <property type="entry name" value="NAD(P)-linked oxidoreductase"/>
    <property type="match status" value="1"/>
</dbReference>
<proteinExistence type="predicted"/>
<dbReference type="Proteomes" id="UP000596035">
    <property type="component" value="Chromosome"/>
</dbReference>
<name>A0A1Z2XT86_9FIRM</name>
<keyword evidence="4" id="KW-1185">Reference proteome</keyword>
<organism evidence="3 5">
    <name type="scientific">Acutalibacter muris</name>
    <dbReference type="NCBI Taxonomy" id="1796620"/>
    <lineage>
        <taxon>Bacteria</taxon>
        <taxon>Bacillati</taxon>
        <taxon>Bacillota</taxon>
        <taxon>Clostridia</taxon>
        <taxon>Eubacteriales</taxon>
        <taxon>Acutalibacteraceae</taxon>
        <taxon>Acutalibacter</taxon>
    </lineage>
</organism>
<dbReference type="Proteomes" id="UP000196710">
    <property type="component" value="Chromosome"/>
</dbReference>
<gene>
    <name evidence="2" type="ORF">ADH66_13995</name>
    <name evidence="3" type="ORF">I5Q82_04350</name>
</gene>
<dbReference type="Gene3D" id="3.20.20.100">
    <property type="entry name" value="NADP-dependent oxidoreductase domain"/>
    <property type="match status" value="1"/>
</dbReference>
<accession>A0A1Z2XT86</accession>
<dbReference type="PANTHER" id="PTHR43364">
    <property type="entry name" value="NADH-SPECIFIC METHYLGLYOXAL REDUCTASE-RELATED"/>
    <property type="match status" value="1"/>
</dbReference>
<dbReference type="InterPro" id="IPR023210">
    <property type="entry name" value="NADP_OxRdtase_dom"/>
</dbReference>
<dbReference type="CDD" id="cd19092">
    <property type="entry name" value="AKR_BsYcsN_EcYdhF-like"/>
    <property type="match status" value="1"/>
</dbReference>
<reference evidence="2" key="1">
    <citation type="journal article" date="2017" name="Genome Announc.">
        <title>High-Quality Whole-Genome Sequences of the Oligo-Mouse-Microbiota Bacterial Community.</title>
        <authorList>
            <person name="Garzetti D."/>
            <person name="Brugiroux S."/>
            <person name="Bunk B."/>
            <person name="Pukall R."/>
            <person name="McCoy K.D."/>
            <person name="Macpherson A.J."/>
            <person name="Stecher B."/>
        </authorList>
    </citation>
    <scope>NUCLEOTIDE SEQUENCE</scope>
    <source>
        <strain evidence="2">KB18</strain>
    </source>
</reference>
<dbReference type="Pfam" id="PF00248">
    <property type="entry name" value="Aldo_ket_red"/>
    <property type="match status" value="1"/>
</dbReference>
<evidence type="ECO:0000259" key="1">
    <source>
        <dbReference type="Pfam" id="PF00248"/>
    </source>
</evidence>
<evidence type="ECO:0000313" key="4">
    <source>
        <dbReference type="Proteomes" id="UP000196710"/>
    </source>
</evidence>
<dbReference type="EMBL" id="CP021422">
    <property type="protein sequence ID" value="ASB41672.1"/>
    <property type="molecule type" value="Genomic_DNA"/>
</dbReference>
<dbReference type="KEGG" id="amur:ADH66_13995"/>
<sequence>MKYVDLGKAGLNVSAVAVGCMRISALSHGELSRFIHTALDCGVNFFDHADIYGGGECEAAFGRVLKEEPGLRGQMVLQGKCGIRKGMYDFSKEHILKSVDEILGRLNTDYLDVLLLHRPDALMEPEEVGEAFDRLEAAGKVKRFGVSNFNARQIDLLQSGLRQKLVANQLQFGLLHTGMIDHALCANTKFPGSPDRDGEVLDYCRLHGLTVQAWSPFQYGFFEGVFLGKEKFPELNAQLSELSGKYNVSEQALAAAWILRHPAGMQVISGSTNPERLKDICTACDVELSREDWYALYLAAGNQLP</sequence>
<evidence type="ECO:0000313" key="5">
    <source>
        <dbReference type="Proteomes" id="UP000596035"/>
    </source>
</evidence>
<dbReference type="PRINTS" id="PR00069">
    <property type="entry name" value="ALDKETRDTASE"/>
</dbReference>
<dbReference type="InterPro" id="IPR036812">
    <property type="entry name" value="NAD(P)_OxRdtase_dom_sf"/>
</dbReference>
<evidence type="ECO:0000313" key="3">
    <source>
        <dbReference type="EMBL" id="QQR30934.1"/>
    </source>
</evidence>
<dbReference type="AlphaFoldDB" id="A0A1Z2XT86"/>